<comment type="similarity">
    <text evidence="4">Belongs to the protein kinase superfamily. Ser/Thr protein kinase family.</text>
</comment>
<dbReference type="FunFam" id="1.10.510.10:FF:000365">
    <property type="entry name" value="Leucine-rich repeat receptor-like serine/threonine-protein kinase At1g17230"/>
    <property type="match status" value="1"/>
</dbReference>
<comment type="catalytic activity">
    <reaction evidence="25">
        <text>L-threonyl-[protein] + ATP = O-phospho-L-threonyl-[protein] + ADP + H(+)</text>
        <dbReference type="Rhea" id="RHEA:46608"/>
        <dbReference type="Rhea" id="RHEA-COMP:11060"/>
        <dbReference type="Rhea" id="RHEA-COMP:11605"/>
        <dbReference type="ChEBI" id="CHEBI:15378"/>
        <dbReference type="ChEBI" id="CHEBI:30013"/>
        <dbReference type="ChEBI" id="CHEBI:30616"/>
        <dbReference type="ChEBI" id="CHEBI:61977"/>
        <dbReference type="ChEBI" id="CHEBI:456216"/>
        <dbReference type="EC" id="2.7.11.1"/>
    </reaction>
</comment>
<keyword evidence="17" id="KW-0611">Plant defense</keyword>
<dbReference type="InterPro" id="IPR013210">
    <property type="entry name" value="LRR_N_plant-typ"/>
</dbReference>
<evidence type="ECO:0000256" key="8">
    <source>
        <dbReference type="ARBA" id="ARBA00022527"/>
    </source>
</evidence>
<dbReference type="InterPro" id="IPR008271">
    <property type="entry name" value="Ser/Thr_kinase_AS"/>
</dbReference>
<dbReference type="Gene3D" id="3.30.200.20">
    <property type="entry name" value="Phosphorylase Kinase, domain 1"/>
    <property type="match status" value="1"/>
</dbReference>
<evidence type="ECO:0000256" key="10">
    <source>
        <dbReference type="ARBA" id="ARBA00022614"/>
    </source>
</evidence>
<evidence type="ECO:0000256" key="24">
    <source>
        <dbReference type="ARBA" id="ARBA00038043"/>
    </source>
</evidence>
<proteinExistence type="inferred from homology"/>
<dbReference type="AlphaFoldDB" id="A0A6A4MVG9"/>
<protein>
    <recommendedName>
        <fullName evidence="5">non-specific serine/threonine protein kinase</fullName>
        <ecNumber evidence="5">2.7.11.1</ecNumber>
    </recommendedName>
</protein>
<feature type="signal peptide" evidence="29">
    <location>
        <begin position="1"/>
        <end position="23"/>
    </location>
</feature>
<dbReference type="InterPro" id="IPR055414">
    <property type="entry name" value="LRR_R13L4/SHOC2-like"/>
</dbReference>
<dbReference type="SUPFAM" id="SSF56112">
    <property type="entry name" value="Protein kinase-like (PK-like)"/>
    <property type="match status" value="1"/>
</dbReference>
<dbReference type="FunFam" id="3.80.10.10:FF:000177">
    <property type="entry name" value="Leucine-rich repeat receptor-like serine/threonine-protein kinase At1g17230"/>
    <property type="match status" value="1"/>
</dbReference>
<dbReference type="GO" id="GO:0016020">
    <property type="term" value="C:membrane"/>
    <property type="evidence" value="ECO:0007669"/>
    <property type="project" value="UniProtKB-SubCell"/>
</dbReference>
<evidence type="ECO:0000256" key="11">
    <source>
        <dbReference type="ARBA" id="ARBA00022679"/>
    </source>
</evidence>
<dbReference type="InterPro" id="IPR011009">
    <property type="entry name" value="Kinase-like_dom_sf"/>
</dbReference>
<feature type="compositionally biased region" description="Polar residues" evidence="27">
    <location>
        <begin position="1081"/>
        <end position="1091"/>
    </location>
</feature>
<keyword evidence="8" id="KW-0723">Serine/threonine-protein kinase</keyword>
<dbReference type="Gene3D" id="3.80.10.10">
    <property type="entry name" value="Ribonuclease Inhibitor"/>
    <property type="match status" value="4"/>
</dbReference>
<keyword evidence="15" id="KW-0547">Nucleotide-binding</keyword>
<keyword evidence="14" id="KW-0677">Repeat</keyword>
<evidence type="ECO:0000259" key="30">
    <source>
        <dbReference type="PROSITE" id="PS50011"/>
    </source>
</evidence>
<dbReference type="InterPro" id="IPR032675">
    <property type="entry name" value="LRR_dom_sf"/>
</dbReference>
<dbReference type="PROSITE" id="PS00108">
    <property type="entry name" value="PROTEIN_KINASE_ST"/>
    <property type="match status" value="1"/>
</dbReference>
<evidence type="ECO:0000256" key="27">
    <source>
        <dbReference type="SAM" id="MobiDB-lite"/>
    </source>
</evidence>
<dbReference type="Gene3D" id="1.10.510.10">
    <property type="entry name" value="Transferase(Phosphotransferase) domain 1"/>
    <property type="match status" value="1"/>
</dbReference>
<evidence type="ECO:0000256" key="16">
    <source>
        <dbReference type="ARBA" id="ARBA00022777"/>
    </source>
</evidence>
<dbReference type="FunFam" id="3.80.10.10:FF:000400">
    <property type="entry name" value="Nuclear pore complex protein NUP107"/>
    <property type="match status" value="1"/>
</dbReference>
<dbReference type="Pfam" id="PF00069">
    <property type="entry name" value="Pkinase"/>
    <property type="match status" value="1"/>
</dbReference>
<organism evidence="31 32">
    <name type="scientific">Lupinus albus</name>
    <name type="common">White lupine</name>
    <name type="synonym">Lupinus termis</name>
    <dbReference type="NCBI Taxonomy" id="3870"/>
    <lineage>
        <taxon>Eukaryota</taxon>
        <taxon>Viridiplantae</taxon>
        <taxon>Streptophyta</taxon>
        <taxon>Embryophyta</taxon>
        <taxon>Tracheophyta</taxon>
        <taxon>Spermatophyta</taxon>
        <taxon>Magnoliopsida</taxon>
        <taxon>eudicotyledons</taxon>
        <taxon>Gunneridae</taxon>
        <taxon>Pentapetalae</taxon>
        <taxon>rosids</taxon>
        <taxon>fabids</taxon>
        <taxon>Fabales</taxon>
        <taxon>Fabaceae</taxon>
        <taxon>Papilionoideae</taxon>
        <taxon>50 kb inversion clade</taxon>
        <taxon>genistoids sensu lato</taxon>
        <taxon>core genistoids</taxon>
        <taxon>Genisteae</taxon>
        <taxon>Lupinus</taxon>
    </lineage>
</organism>
<keyword evidence="19 28" id="KW-1133">Transmembrane helix</keyword>
<evidence type="ECO:0000256" key="4">
    <source>
        <dbReference type="ARBA" id="ARBA00008684"/>
    </source>
</evidence>
<dbReference type="FunFam" id="3.80.10.10:FF:000844">
    <property type="entry name" value="Leucine-rich repeat receptor-like serine/threonine-protein kinase isoform B"/>
    <property type="match status" value="1"/>
</dbReference>
<dbReference type="EMBL" id="WOCE01000025">
    <property type="protein sequence ID" value="KAE9585083.1"/>
    <property type="molecule type" value="Genomic_DNA"/>
</dbReference>
<evidence type="ECO:0000256" key="26">
    <source>
        <dbReference type="ARBA" id="ARBA00048679"/>
    </source>
</evidence>
<sequence>MALECSFHMMMLLFCFGIIIVSSINEEGSSLLKFKSSIIDPQNNLHDWNSSDSTPCNWNGVHCKASVVTSVKLNHLNLSGTLSHSICNLPWLLELNLSKNFISGPIPEGFVDCHRLEILDLCTNRLHGPLFLTPIWKIKPLRKLYLCENYMYGEVSEQLGNLVSLEELVIYSNNITGKIPKSISKLKHLRVIRAGLNGLSGPIPSEISECESLEILGLAQNKLEGSIPRELQKLQNLTNLILWQNTLSGEIPPEIGNIRSLELLALHQNSFSGDVPVDLGKLLRLKRLYIYTNQLNGTIPPELGNCTNAVEIDLSENRLIGIIPKELGQISNLSLLHLFENHLHGYIPKELGQLKLLKYLDLSMNNLTGTIPLEFQNLTYIEDLQLFDNHLGGMIPPYLGATRNLKILDISANNLVGMIPVHLCEYQKLQFLSLGSNRLFGNIPYSLKTCKSLVQLMLGGNQLAGSLPVEMYELHNLTALELYQNQFSGIINPGIGQLKNLERLLLSDNYFVGYLPSEIGNLSQLVSFNVSSNRLTGSIPRELGNCLRLQRLDLSRNRFSGGLPIEVGNLVNLELLKISDNRLYGEIPGTLGNLNRLTALELGGNQFSGSIPYHLGRLAALQIDLNLSHNKMSGTIPDSLGNLQMLESLYLNDNQLVGEIPNSIGNLPSLIVCNVSDNKLVGSVPDTPAFRKMDLTNFGGNNGLCRVGSDHCHSPVPSSRAAKPSWFRDGSSREKIVSVACGVVGLVSLIFIVCICSAMRRRRPTFVSVEGQMKPQVLDNYYFPKEGFKYQDLLEATGRFSETAVLGSGACGTVYKAIMNDGEVIAVKKLKSHGEGANVDRSFLAEISTLGKIRHRNIVKLYGFCYHEDSNLLLYEYMENGSLGEQLHSKTSNCMLDWSSRYKIALGAAEGLCYLHYDCKPQIIHRDIKSSNILLDEVFQAHVGDFGLAKLIDFSYSKSMSAVAGSYGYIAPEYAYTMKVTEKCDIYSFGVVLLELVTGKSPVQPLEQGGDLVTWVRRAIQAALPTSELLDKRLNLSAQKTVEEMSLILKIALFCTSTSPIKRPTMREVIAMLIDAREYANNSPVSPTSESPLDEGVSSKDNL</sequence>
<evidence type="ECO:0000256" key="20">
    <source>
        <dbReference type="ARBA" id="ARBA00023136"/>
    </source>
</evidence>
<comment type="similarity">
    <text evidence="24">Belongs to the polygalacturonase-inhibiting protein family.</text>
</comment>
<evidence type="ECO:0000256" key="23">
    <source>
        <dbReference type="ARBA" id="ARBA00023180"/>
    </source>
</evidence>
<dbReference type="GO" id="GO:0006952">
    <property type="term" value="P:defense response"/>
    <property type="evidence" value="ECO:0007669"/>
    <property type="project" value="UniProtKB-KW"/>
</dbReference>
<evidence type="ECO:0000313" key="32">
    <source>
        <dbReference type="Proteomes" id="UP000447434"/>
    </source>
</evidence>
<dbReference type="InterPro" id="IPR001611">
    <property type="entry name" value="Leu-rich_rpt"/>
</dbReference>
<keyword evidence="6" id="KW-0134">Cell wall</keyword>
<keyword evidence="22" id="KW-0675">Receptor</keyword>
<evidence type="ECO:0000256" key="25">
    <source>
        <dbReference type="ARBA" id="ARBA00047899"/>
    </source>
</evidence>
<keyword evidence="20 28" id="KW-0472">Membrane</keyword>
<evidence type="ECO:0000313" key="31">
    <source>
        <dbReference type="EMBL" id="KAE9585083.1"/>
    </source>
</evidence>
<dbReference type="OrthoDB" id="676979at2759"/>
<keyword evidence="32" id="KW-1185">Reference proteome</keyword>
<keyword evidence="13 29" id="KW-0732">Signal</keyword>
<dbReference type="Pfam" id="PF00560">
    <property type="entry name" value="LRR_1"/>
    <property type="match status" value="9"/>
</dbReference>
<keyword evidence="10" id="KW-0433">Leucine-rich repeat</keyword>
<reference evidence="32" key="1">
    <citation type="journal article" date="2020" name="Nat. Commun.">
        <title>Genome sequence of the cluster root forming white lupin.</title>
        <authorList>
            <person name="Hufnagel B."/>
            <person name="Marques A."/>
            <person name="Soriano A."/>
            <person name="Marques L."/>
            <person name="Divol F."/>
            <person name="Doumas P."/>
            <person name="Sallet E."/>
            <person name="Mancinotti D."/>
            <person name="Carrere S."/>
            <person name="Marande W."/>
            <person name="Arribat S."/>
            <person name="Keller J."/>
            <person name="Huneau C."/>
            <person name="Blein T."/>
            <person name="Aime D."/>
            <person name="Laguerre M."/>
            <person name="Taylor J."/>
            <person name="Schubert V."/>
            <person name="Nelson M."/>
            <person name="Geu-Flores F."/>
            <person name="Crespi M."/>
            <person name="Gallardo-Guerrero K."/>
            <person name="Delaux P.-M."/>
            <person name="Salse J."/>
            <person name="Berges H."/>
            <person name="Guyot R."/>
            <person name="Gouzy J."/>
            <person name="Peret B."/>
        </authorList>
    </citation>
    <scope>NUCLEOTIDE SEQUENCE [LARGE SCALE GENOMIC DNA]</scope>
    <source>
        <strain evidence="32">cv. Amiga</strain>
    </source>
</reference>
<dbReference type="InterPro" id="IPR003591">
    <property type="entry name" value="Leu-rich_rpt_typical-subtyp"/>
</dbReference>
<feature type="region of interest" description="Disordered" evidence="27">
    <location>
        <begin position="1081"/>
        <end position="1103"/>
    </location>
</feature>
<dbReference type="FunFam" id="3.30.200.20:FF:000219">
    <property type="entry name" value="Leucine-rich repeat receptor-like serine/threonine-protein kinase"/>
    <property type="match status" value="1"/>
</dbReference>
<evidence type="ECO:0000256" key="7">
    <source>
        <dbReference type="ARBA" id="ARBA00022525"/>
    </source>
</evidence>
<comment type="caution">
    <text evidence="31">The sequence shown here is derived from an EMBL/GenBank/DDBJ whole genome shotgun (WGS) entry which is preliminary data.</text>
</comment>
<dbReference type="GO" id="GO:0004674">
    <property type="term" value="F:protein serine/threonine kinase activity"/>
    <property type="evidence" value="ECO:0007669"/>
    <property type="project" value="UniProtKB-KW"/>
</dbReference>
<keyword evidence="9" id="KW-0597">Phosphoprotein</keyword>
<dbReference type="InterPro" id="IPR000719">
    <property type="entry name" value="Prot_kinase_dom"/>
</dbReference>
<gene>
    <name evidence="31" type="ORF">Lalb_Chr25g0285271</name>
</gene>
<keyword evidence="12 28" id="KW-0812">Transmembrane</keyword>
<dbReference type="SUPFAM" id="SSF52058">
    <property type="entry name" value="L domain-like"/>
    <property type="match status" value="2"/>
</dbReference>
<dbReference type="Pfam" id="PF08263">
    <property type="entry name" value="LRRNT_2"/>
    <property type="match status" value="1"/>
</dbReference>
<dbReference type="PANTHER" id="PTHR48006:SF92">
    <property type="entry name" value="LRR RECEPTOR-LIKE SERINE_THREONINE-PROTEIN KINASE GSO1"/>
    <property type="match status" value="1"/>
</dbReference>
<evidence type="ECO:0000256" key="19">
    <source>
        <dbReference type="ARBA" id="ARBA00022989"/>
    </source>
</evidence>
<keyword evidence="18" id="KW-0067">ATP-binding</keyword>
<dbReference type="InterPro" id="IPR051824">
    <property type="entry name" value="LRR_Rcpt-Like_S/T_Kinase"/>
</dbReference>
<dbReference type="SMART" id="SM00220">
    <property type="entry name" value="S_TKc"/>
    <property type="match status" value="1"/>
</dbReference>
<evidence type="ECO:0000256" key="29">
    <source>
        <dbReference type="SAM" id="SignalP"/>
    </source>
</evidence>
<evidence type="ECO:0000256" key="28">
    <source>
        <dbReference type="SAM" id="Phobius"/>
    </source>
</evidence>
<dbReference type="FunFam" id="3.80.10.10:FF:000588">
    <property type="entry name" value="Leucine-rich repeat receptor-like serine/threonine-protein kinase isoform B"/>
    <property type="match status" value="1"/>
</dbReference>
<evidence type="ECO:0000256" key="17">
    <source>
        <dbReference type="ARBA" id="ARBA00022821"/>
    </source>
</evidence>
<evidence type="ECO:0000256" key="15">
    <source>
        <dbReference type="ARBA" id="ARBA00022741"/>
    </source>
</evidence>
<evidence type="ECO:0000256" key="22">
    <source>
        <dbReference type="ARBA" id="ARBA00023170"/>
    </source>
</evidence>
<evidence type="ECO:0000256" key="5">
    <source>
        <dbReference type="ARBA" id="ARBA00012513"/>
    </source>
</evidence>
<evidence type="ECO:0000256" key="1">
    <source>
        <dbReference type="ARBA" id="ARBA00004170"/>
    </source>
</evidence>
<dbReference type="Pfam" id="PF23598">
    <property type="entry name" value="LRR_14"/>
    <property type="match status" value="1"/>
</dbReference>
<keyword evidence="23" id="KW-0325">Glycoprotein</keyword>
<keyword evidence="11" id="KW-0808">Transferase</keyword>
<dbReference type="Proteomes" id="UP000447434">
    <property type="component" value="Chromosome 25"/>
</dbReference>
<feature type="chain" id="PRO_5025604743" description="non-specific serine/threonine protein kinase" evidence="29">
    <location>
        <begin position="24"/>
        <end position="1103"/>
    </location>
</feature>
<keyword evidence="7" id="KW-0964">Secreted</keyword>
<dbReference type="PROSITE" id="PS50011">
    <property type="entry name" value="PROTEIN_KINASE_DOM"/>
    <property type="match status" value="1"/>
</dbReference>
<evidence type="ECO:0000256" key="14">
    <source>
        <dbReference type="ARBA" id="ARBA00022737"/>
    </source>
</evidence>
<evidence type="ECO:0000256" key="9">
    <source>
        <dbReference type="ARBA" id="ARBA00022553"/>
    </source>
</evidence>
<dbReference type="EC" id="2.7.11.1" evidence="5"/>
<evidence type="ECO:0000256" key="12">
    <source>
        <dbReference type="ARBA" id="ARBA00022692"/>
    </source>
</evidence>
<keyword evidence="16" id="KW-0418">Kinase</keyword>
<feature type="transmembrane region" description="Helical" evidence="28">
    <location>
        <begin position="736"/>
        <end position="758"/>
    </location>
</feature>
<dbReference type="SUPFAM" id="SSF52047">
    <property type="entry name" value="RNI-like"/>
    <property type="match status" value="1"/>
</dbReference>
<comment type="subcellular location">
    <subcellularLocation>
        <location evidence="1">Membrane</location>
        <topology evidence="1">Peripheral membrane protein</topology>
    </subcellularLocation>
    <subcellularLocation>
        <location evidence="3">Membrane</location>
        <topology evidence="3">Single-pass type I membrane protein</topology>
    </subcellularLocation>
    <subcellularLocation>
        <location evidence="2">Secreted</location>
        <location evidence="2">Cell wall</location>
    </subcellularLocation>
</comment>
<evidence type="ECO:0000256" key="13">
    <source>
        <dbReference type="ARBA" id="ARBA00022729"/>
    </source>
</evidence>
<evidence type="ECO:0000256" key="6">
    <source>
        <dbReference type="ARBA" id="ARBA00022512"/>
    </source>
</evidence>
<dbReference type="SMART" id="SM00369">
    <property type="entry name" value="LRR_TYP"/>
    <property type="match status" value="9"/>
</dbReference>
<dbReference type="PANTHER" id="PTHR48006">
    <property type="entry name" value="LEUCINE-RICH REPEAT-CONTAINING PROTEIN DDB_G0281931-RELATED"/>
    <property type="match status" value="1"/>
</dbReference>
<dbReference type="GO" id="GO:0005524">
    <property type="term" value="F:ATP binding"/>
    <property type="evidence" value="ECO:0007669"/>
    <property type="project" value="UniProtKB-KW"/>
</dbReference>
<feature type="domain" description="Protein kinase" evidence="30">
    <location>
        <begin position="800"/>
        <end position="1080"/>
    </location>
</feature>
<keyword evidence="21" id="KW-1015">Disulfide bond</keyword>
<name>A0A6A4MVG9_LUPAL</name>
<evidence type="ECO:0000256" key="21">
    <source>
        <dbReference type="ARBA" id="ARBA00023157"/>
    </source>
</evidence>
<accession>A0A6A4MVG9</accession>
<evidence type="ECO:0000256" key="18">
    <source>
        <dbReference type="ARBA" id="ARBA00022840"/>
    </source>
</evidence>
<evidence type="ECO:0000256" key="3">
    <source>
        <dbReference type="ARBA" id="ARBA00004479"/>
    </source>
</evidence>
<comment type="catalytic activity">
    <reaction evidence="26">
        <text>L-seryl-[protein] + ATP = O-phospho-L-seryl-[protein] + ADP + H(+)</text>
        <dbReference type="Rhea" id="RHEA:17989"/>
        <dbReference type="Rhea" id="RHEA-COMP:9863"/>
        <dbReference type="Rhea" id="RHEA-COMP:11604"/>
        <dbReference type="ChEBI" id="CHEBI:15378"/>
        <dbReference type="ChEBI" id="CHEBI:29999"/>
        <dbReference type="ChEBI" id="CHEBI:30616"/>
        <dbReference type="ChEBI" id="CHEBI:83421"/>
        <dbReference type="ChEBI" id="CHEBI:456216"/>
        <dbReference type="EC" id="2.7.11.1"/>
    </reaction>
</comment>
<evidence type="ECO:0000256" key="2">
    <source>
        <dbReference type="ARBA" id="ARBA00004191"/>
    </source>
</evidence>